<dbReference type="GO" id="GO:0006281">
    <property type="term" value="P:DNA repair"/>
    <property type="evidence" value="ECO:0007669"/>
    <property type="project" value="TreeGrafter"/>
</dbReference>
<dbReference type="EMBL" id="JADCNL010000006">
    <property type="protein sequence ID" value="KAG0476609.1"/>
    <property type="molecule type" value="Genomic_DNA"/>
</dbReference>
<evidence type="ECO:0000313" key="3">
    <source>
        <dbReference type="EMBL" id="KAG0476609.1"/>
    </source>
</evidence>
<dbReference type="Pfam" id="PF13177">
    <property type="entry name" value="DNA_pol3_delta2"/>
    <property type="match status" value="1"/>
</dbReference>
<dbReference type="GO" id="GO:0005524">
    <property type="term" value="F:ATP binding"/>
    <property type="evidence" value="ECO:0007669"/>
    <property type="project" value="InterPro"/>
</dbReference>
<feature type="region of interest" description="Disordered" evidence="1">
    <location>
        <begin position="1"/>
        <end position="41"/>
    </location>
</feature>
<feature type="compositionally biased region" description="Polar residues" evidence="1">
    <location>
        <begin position="68"/>
        <end position="79"/>
    </location>
</feature>
<dbReference type="Gene3D" id="3.40.50.300">
    <property type="entry name" value="P-loop containing nucleotide triphosphate hydrolases"/>
    <property type="match status" value="1"/>
</dbReference>
<evidence type="ECO:0000256" key="1">
    <source>
        <dbReference type="SAM" id="MobiDB-lite"/>
    </source>
</evidence>
<dbReference type="PANTHER" id="PTHR11669:SF63">
    <property type="entry name" value="PROTEIN STICHEL"/>
    <property type="match status" value="1"/>
</dbReference>
<accession>A0A835QUX7</accession>
<organism evidence="3 4">
    <name type="scientific">Vanilla planifolia</name>
    <name type="common">Vanilla</name>
    <dbReference type="NCBI Taxonomy" id="51239"/>
    <lineage>
        <taxon>Eukaryota</taxon>
        <taxon>Viridiplantae</taxon>
        <taxon>Streptophyta</taxon>
        <taxon>Embryophyta</taxon>
        <taxon>Tracheophyta</taxon>
        <taxon>Spermatophyta</taxon>
        <taxon>Magnoliopsida</taxon>
        <taxon>Liliopsida</taxon>
        <taxon>Asparagales</taxon>
        <taxon>Orchidaceae</taxon>
        <taxon>Vanilloideae</taxon>
        <taxon>Vanilleae</taxon>
        <taxon>Vanilla</taxon>
    </lineage>
</organism>
<dbReference type="GO" id="GO:0003887">
    <property type="term" value="F:DNA-directed DNA polymerase activity"/>
    <property type="evidence" value="ECO:0007669"/>
    <property type="project" value="InterPro"/>
</dbReference>
<sequence length="553" mass="60656">MSGGISSSTDLSEGNESSNSSKLISGNKKSNQKGTSGHASPVFSGSQCGNISFSSKIYAIFKREMSSGTPASHKSQNICENKKKSCHGSQDGTRFYNDWYGFKQINQQGCGVPCYWPKRKKGLSSRSSCSSLFDTPSKKFGAMLSRGQLHGKIFSTTLNKDFLAKSSQSSPLLISSFDDYDSSTEAESELSAYLYELDLEGRSRLDGKRWSIHRNQEDLSIPQTSSIETSENGSLSRKYRPRVFSDIVGQSLIVQSLENAILTGKIAPAYLFQGPRGTGKSSTAQVLAAALNCTSSGQNRPCGLCIECISFASGNGSNVTIVDSKNKKDVGILKLLLKNACCASMFSQCKVVIIENCHIFSTKSWFEFMKYLEQPLPCFVFIFISLDSKNLPRSVVSRCQKFLFGKIKDADISTRLCYICTEEMVDFDLEAINLISAHSDGSLKDAETMLHQLTVLNRKISNSLVYEIIGLVSEEKLIDLLLIALSSNTKKTMRRCRELLSCGVDPVAIMCQLTGLIVDIITGACQLSSLQTCNNTTAVQSCEFLYSFLFVFG</sequence>
<dbReference type="GO" id="GO:0005663">
    <property type="term" value="C:DNA replication factor C complex"/>
    <property type="evidence" value="ECO:0007669"/>
    <property type="project" value="TreeGrafter"/>
</dbReference>
<comment type="caution">
    <text evidence="3">The sequence shown here is derived from an EMBL/GenBank/DDBJ whole genome shotgun (WGS) entry which is preliminary data.</text>
</comment>
<dbReference type="PANTHER" id="PTHR11669">
    <property type="entry name" value="REPLICATION FACTOR C / DNA POLYMERASE III GAMMA-TAU SUBUNIT"/>
    <property type="match status" value="1"/>
</dbReference>
<dbReference type="InterPro" id="IPR050238">
    <property type="entry name" value="DNA_Rep/Repair_Clamp_Loader"/>
</dbReference>
<protein>
    <recommendedName>
        <fullName evidence="2">DNA polymerase III gamma subunit domain-containing protein</fullName>
    </recommendedName>
</protein>
<gene>
    <name evidence="3" type="ORF">HPP92_013450</name>
</gene>
<dbReference type="Pfam" id="PF12169">
    <property type="entry name" value="DNA_pol3_gamma3"/>
    <property type="match status" value="1"/>
</dbReference>
<feature type="domain" description="DNA polymerase III gamma subunit" evidence="2">
    <location>
        <begin position="461"/>
        <end position="521"/>
    </location>
</feature>
<dbReference type="AlphaFoldDB" id="A0A835QUX7"/>
<dbReference type="GO" id="GO:0003689">
    <property type="term" value="F:DNA clamp loader activity"/>
    <property type="evidence" value="ECO:0007669"/>
    <property type="project" value="TreeGrafter"/>
</dbReference>
<keyword evidence="4" id="KW-1185">Reference proteome</keyword>
<reference evidence="3 4" key="1">
    <citation type="journal article" date="2020" name="Nat. Food">
        <title>A phased Vanilla planifolia genome enables genetic improvement of flavour and production.</title>
        <authorList>
            <person name="Hasing T."/>
            <person name="Tang H."/>
            <person name="Brym M."/>
            <person name="Khazi F."/>
            <person name="Huang T."/>
            <person name="Chambers A.H."/>
        </authorList>
    </citation>
    <scope>NUCLEOTIDE SEQUENCE [LARGE SCALE GENOMIC DNA]</scope>
    <source>
        <tissue evidence="3">Leaf</tissue>
    </source>
</reference>
<dbReference type="SUPFAM" id="SSF52540">
    <property type="entry name" value="P-loop containing nucleoside triphosphate hydrolases"/>
    <property type="match status" value="1"/>
</dbReference>
<evidence type="ECO:0000259" key="2">
    <source>
        <dbReference type="Pfam" id="PF12169"/>
    </source>
</evidence>
<feature type="region of interest" description="Disordered" evidence="1">
    <location>
        <begin position="68"/>
        <end position="87"/>
    </location>
</feature>
<dbReference type="NCBIfam" id="TIGR02397">
    <property type="entry name" value="dnaX_nterm"/>
    <property type="match status" value="1"/>
</dbReference>
<name>A0A835QUX7_VANPL</name>
<proteinExistence type="predicted"/>
<dbReference type="Gene3D" id="1.10.8.60">
    <property type="match status" value="1"/>
</dbReference>
<dbReference type="InterPro" id="IPR022754">
    <property type="entry name" value="DNA_pol_III_gamma-3"/>
</dbReference>
<dbReference type="GO" id="GO:0006261">
    <property type="term" value="P:DNA-templated DNA replication"/>
    <property type="evidence" value="ECO:0007669"/>
    <property type="project" value="TreeGrafter"/>
</dbReference>
<dbReference type="InterPro" id="IPR027417">
    <property type="entry name" value="P-loop_NTPase"/>
</dbReference>
<dbReference type="InterPro" id="IPR012763">
    <property type="entry name" value="DNA_pol_III_sug/sutau_N"/>
</dbReference>
<dbReference type="Proteomes" id="UP000636800">
    <property type="component" value="Chromosome 6"/>
</dbReference>
<dbReference type="GO" id="GO:0009360">
    <property type="term" value="C:DNA polymerase III complex"/>
    <property type="evidence" value="ECO:0007669"/>
    <property type="project" value="InterPro"/>
</dbReference>
<evidence type="ECO:0000313" key="4">
    <source>
        <dbReference type="Proteomes" id="UP000636800"/>
    </source>
</evidence>